<evidence type="ECO:0000256" key="10">
    <source>
        <dbReference type="ARBA" id="ARBA00022989"/>
    </source>
</evidence>
<evidence type="ECO:0000256" key="6">
    <source>
        <dbReference type="ARBA" id="ARBA00022519"/>
    </source>
</evidence>
<comment type="caution">
    <text evidence="14">The sequence shown here is derived from an EMBL/GenBank/DDBJ whole genome shotgun (WGS) entry which is preliminary data.</text>
</comment>
<dbReference type="EMBL" id="JAAXYO010000039">
    <property type="protein sequence ID" value="MBU2787353.1"/>
    <property type="molecule type" value="Genomic_DNA"/>
</dbReference>
<keyword evidence="15" id="KW-1185">Reference proteome</keyword>
<keyword evidence="5" id="KW-1003">Cell membrane</keyword>
<protein>
    <recommendedName>
        <fullName evidence="4">Glucans biosynthesis glucosyltransferase H</fullName>
    </recommendedName>
</protein>
<gene>
    <name evidence="14" type="primary">mdoH</name>
    <name evidence="14" type="ORF">HFQ13_03865</name>
</gene>
<dbReference type="NCBIfam" id="NF003962">
    <property type="entry name" value="PRK05454.2-5"/>
    <property type="match status" value="1"/>
</dbReference>
<keyword evidence="10 12" id="KW-1133">Transmembrane helix</keyword>
<feature type="transmembrane region" description="Helical" evidence="12">
    <location>
        <begin position="533"/>
        <end position="557"/>
    </location>
</feature>
<comment type="pathway">
    <text evidence="2">Glycan metabolism; osmoregulated periplasmic glucan (OPG) biosynthesis.</text>
</comment>
<evidence type="ECO:0000256" key="9">
    <source>
        <dbReference type="ARBA" id="ARBA00022692"/>
    </source>
</evidence>
<dbReference type="Pfam" id="PF00535">
    <property type="entry name" value="Glycos_transf_2"/>
    <property type="match status" value="1"/>
</dbReference>
<dbReference type="Proteomes" id="UP001197378">
    <property type="component" value="Unassembled WGS sequence"/>
</dbReference>
<evidence type="ECO:0000256" key="5">
    <source>
        <dbReference type="ARBA" id="ARBA00022475"/>
    </source>
</evidence>
<evidence type="ECO:0000256" key="11">
    <source>
        <dbReference type="ARBA" id="ARBA00023136"/>
    </source>
</evidence>
<comment type="similarity">
    <text evidence="3">Belongs to the glycosyltransferase 2 family. OpgH subfamily.</text>
</comment>
<evidence type="ECO:0000256" key="3">
    <source>
        <dbReference type="ARBA" id="ARBA00009337"/>
    </source>
</evidence>
<reference evidence="14" key="1">
    <citation type="journal article" date="2021" name="ISME J.">
        <title>Genomic evolution of the class Acidithiobacillia: deep-branching Proteobacteria living in extreme acidic conditions.</title>
        <authorList>
            <person name="Moya-Beltran A."/>
            <person name="Beard S."/>
            <person name="Rojas-Villalobos C."/>
            <person name="Issotta F."/>
            <person name="Gallardo Y."/>
            <person name="Ulloa R."/>
            <person name="Giaveno A."/>
            <person name="Degli Esposti M."/>
            <person name="Johnson D.B."/>
            <person name="Quatrini R."/>
        </authorList>
    </citation>
    <scope>NUCLEOTIDE SEQUENCE</scope>
    <source>
        <strain evidence="14">VAN18-1</strain>
    </source>
</reference>
<dbReference type="SUPFAM" id="SSF53448">
    <property type="entry name" value="Nucleotide-diphospho-sugar transferases"/>
    <property type="match status" value="1"/>
</dbReference>
<name>A0AAE3CJ06_9PROT</name>
<comment type="subcellular location">
    <subcellularLocation>
        <location evidence="1">Cell inner membrane</location>
        <topology evidence="1">Multi-pass membrane protein</topology>
    </subcellularLocation>
</comment>
<dbReference type="GO" id="GO:0005886">
    <property type="term" value="C:plasma membrane"/>
    <property type="evidence" value="ECO:0007669"/>
    <property type="project" value="UniProtKB-SubCell"/>
</dbReference>
<evidence type="ECO:0000313" key="14">
    <source>
        <dbReference type="EMBL" id="MBU2787353.1"/>
    </source>
</evidence>
<keyword evidence="11 12" id="KW-0472">Membrane</keyword>
<evidence type="ECO:0000256" key="12">
    <source>
        <dbReference type="SAM" id="Phobius"/>
    </source>
</evidence>
<proteinExistence type="inferred from homology"/>
<evidence type="ECO:0000256" key="7">
    <source>
        <dbReference type="ARBA" id="ARBA00022676"/>
    </source>
</evidence>
<organism evidence="14 15">
    <name type="scientific">Igneacidithiobacillus copahuensis</name>
    <dbReference type="NCBI Taxonomy" id="2724909"/>
    <lineage>
        <taxon>Bacteria</taxon>
        <taxon>Pseudomonadati</taxon>
        <taxon>Pseudomonadota</taxon>
        <taxon>Acidithiobacillia</taxon>
        <taxon>Acidithiobacillales</taxon>
        <taxon>Acidithiobacillaceae</taxon>
        <taxon>Igneacidithiobacillus</taxon>
    </lineage>
</organism>
<feature type="domain" description="Glycosyltransferase 2-like" evidence="13">
    <location>
        <begin position="103"/>
        <end position="283"/>
    </location>
</feature>
<keyword evidence="9 12" id="KW-0812">Transmembrane</keyword>
<dbReference type="CDD" id="cd04191">
    <property type="entry name" value="Glucan_BSP_MdoH"/>
    <property type="match status" value="1"/>
</dbReference>
<accession>A0AAE3CJ06</accession>
<dbReference type="InterPro" id="IPR029044">
    <property type="entry name" value="Nucleotide-diphossugar_trans"/>
</dbReference>
<dbReference type="PANTHER" id="PTHR43867:SF5">
    <property type="entry name" value="GLUCANS BIOSYNTHESIS GLUCOSYLTRANSFERASE H"/>
    <property type="match status" value="1"/>
</dbReference>
<sequence length="681" mass="76904">MNRHPTRAWEALSQSRRRWLTALIAIPAVALGVLLQHELALSQPLWLEILTIAIFVLLFAWISAGFWTALVGFFVLLQGRTRSIAHDPEELRRSPRADARVAVIMPIYNEDPTRTIAGLQACYRSVQRTGKLEHFSFFLLSDSRDPQSWVNEELAWASLCEELNAFGRIHYRRRPVNNHAKSGNVADFCRRWGKQYEYMVVLDADSVMAGDTLYRMLEIMEGNPQVGILQTQPVSVNRSTLYARIQQFSQRLYGPLFSAGLRFWQLGDGHFIGHNAMIRVAPFTRHCALPILPGRAPLGGQLLSHDFVEAALMARAGWEVWFLPELGGSWEESPPTLIDDLKRDRRWAQGNMQHLRLLAANRLRSAHRFLFINGAMSFLAAPLWGIFLILGAISGLIYWAHGGSSDSMSLFHYGMDNPLPVWLFAVTLTFLLGPKLLAVLWLHWSRQAKYFGGTGAMLLGVILESIFAIVLAPVRMVFHSIFVVQTLTGRGVKWGAQVRGDQETPWRVAVRQFGALSLIGVSFLFAAQPFLGFWHFAWLLPIFLGLALSVPLAVFTSRSSWGLWARRRRLFLIPEEIQAPRELRELGSEYVDFLPQVEGDAFIATVVDPRFNAVHAALQRDRAGLWGITAALCNKALTLGPAELSRRERNILLSDRQAMLTLHRAVWSQHEPEKLAAWGLL</sequence>
<dbReference type="Gene3D" id="3.90.550.10">
    <property type="entry name" value="Spore Coat Polysaccharide Biosynthesis Protein SpsA, Chain A"/>
    <property type="match status" value="1"/>
</dbReference>
<evidence type="ECO:0000313" key="15">
    <source>
        <dbReference type="Proteomes" id="UP001197378"/>
    </source>
</evidence>
<dbReference type="RefSeq" id="WP_215871924.1">
    <property type="nucleotide sequence ID" value="NZ_JAAXYO010000039.1"/>
</dbReference>
<dbReference type="PANTHER" id="PTHR43867">
    <property type="entry name" value="CELLULOSE SYNTHASE CATALYTIC SUBUNIT A [UDP-FORMING]"/>
    <property type="match status" value="1"/>
</dbReference>
<feature type="transmembrane region" description="Helical" evidence="12">
    <location>
        <begin position="450"/>
        <end position="471"/>
    </location>
</feature>
<feature type="transmembrane region" description="Helical" evidence="12">
    <location>
        <begin position="20"/>
        <end position="37"/>
    </location>
</feature>
<keyword evidence="8" id="KW-0808">Transferase</keyword>
<dbReference type="AlphaFoldDB" id="A0AAE3CJ06"/>
<evidence type="ECO:0000256" key="2">
    <source>
        <dbReference type="ARBA" id="ARBA00005001"/>
    </source>
</evidence>
<keyword evidence="7" id="KW-0328">Glycosyltransferase</keyword>
<feature type="transmembrane region" description="Helical" evidence="12">
    <location>
        <begin position="370"/>
        <end position="399"/>
    </location>
</feature>
<dbReference type="GO" id="GO:0016758">
    <property type="term" value="F:hexosyltransferase activity"/>
    <property type="evidence" value="ECO:0007669"/>
    <property type="project" value="TreeGrafter"/>
</dbReference>
<evidence type="ECO:0000256" key="1">
    <source>
        <dbReference type="ARBA" id="ARBA00004429"/>
    </source>
</evidence>
<keyword evidence="6" id="KW-0997">Cell inner membrane</keyword>
<feature type="transmembrane region" description="Helical" evidence="12">
    <location>
        <begin position="419"/>
        <end position="443"/>
    </location>
</feature>
<dbReference type="NCBIfam" id="NF003958">
    <property type="entry name" value="PRK05454.2-1"/>
    <property type="match status" value="1"/>
</dbReference>
<evidence type="ECO:0000256" key="8">
    <source>
        <dbReference type="ARBA" id="ARBA00022679"/>
    </source>
</evidence>
<dbReference type="InterPro" id="IPR001173">
    <property type="entry name" value="Glyco_trans_2-like"/>
</dbReference>
<evidence type="ECO:0000259" key="13">
    <source>
        <dbReference type="Pfam" id="PF00535"/>
    </source>
</evidence>
<feature type="transmembrane region" description="Helical" evidence="12">
    <location>
        <begin position="49"/>
        <end position="77"/>
    </location>
</feature>
<dbReference type="InterPro" id="IPR050321">
    <property type="entry name" value="Glycosyltr_2/OpgH_subfam"/>
</dbReference>
<evidence type="ECO:0000256" key="4">
    <source>
        <dbReference type="ARBA" id="ARBA00020585"/>
    </source>
</evidence>